<reference evidence="3" key="5">
    <citation type="journal article" date="2021" name="G3 (Bethesda)">
        <title>Aegilops tauschii genome assembly Aet v5.0 features greater sequence contiguity and improved annotation.</title>
        <authorList>
            <person name="Wang L."/>
            <person name="Zhu T."/>
            <person name="Rodriguez J.C."/>
            <person name="Deal K.R."/>
            <person name="Dubcovsky J."/>
            <person name="McGuire P.E."/>
            <person name="Lux T."/>
            <person name="Spannagl M."/>
            <person name="Mayer K.F.X."/>
            <person name="Baldrich P."/>
            <person name="Meyers B.C."/>
            <person name="Huo N."/>
            <person name="Gu Y.Q."/>
            <person name="Zhou H."/>
            <person name="Devos K.M."/>
            <person name="Bennetzen J.L."/>
            <person name="Unver T."/>
            <person name="Budak H."/>
            <person name="Gulick P.J."/>
            <person name="Galiba G."/>
            <person name="Kalapos B."/>
            <person name="Nelson D.R."/>
            <person name="Li P."/>
            <person name="You F.M."/>
            <person name="Luo M.C."/>
            <person name="Dvorak J."/>
        </authorList>
    </citation>
    <scope>NUCLEOTIDE SEQUENCE [LARGE SCALE GENOMIC DNA]</scope>
    <source>
        <strain evidence="3">cv. AL8/78</strain>
    </source>
</reference>
<feature type="domain" description="Phospholipase/carboxylesterase/thioesterase" evidence="2">
    <location>
        <begin position="11"/>
        <end position="54"/>
    </location>
</feature>
<dbReference type="InterPro" id="IPR029058">
    <property type="entry name" value="AB_hydrolase_fold"/>
</dbReference>
<sequence length="69" mass="7379">MAVLNHICGQKSARDEADVLRAVERVHAMIDQEISAGTRPEDVFIFGLSQGGTTCSSLLCSTPTSSRTL</sequence>
<dbReference type="Proteomes" id="UP000015105">
    <property type="component" value="Chromosome 2D"/>
</dbReference>
<dbReference type="GO" id="GO:0005737">
    <property type="term" value="C:cytoplasm"/>
    <property type="evidence" value="ECO:0007669"/>
    <property type="project" value="TreeGrafter"/>
</dbReference>
<dbReference type="AlphaFoldDB" id="A0A453DCP4"/>
<reference evidence="3" key="4">
    <citation type="submission" date="2019-03" db="UniProtKB">
        <authorList>
            <consortium name="EnsemblPlants"/>
        </authorList>
    </citation>
    <scope>IDENTIFICATION</scope>
</reference>
<dbReference type="Pfam" id="PF02230">
    <property type="entry name" value="Abhydrolase_2"/>
    <property type="match status" value="1"/>
</dbReference>
<evidence type="ECO:0000256" key="1">
    <source>
        <dbReference type="ARBA" id="ARBA00006499"/>
    </source>
</evidence>
<dbReference type="EnsemblPlants" id="AET2Gv21188000.4">
    <property type="protein sequence ID" value="AET2Gv21188000.4"/>
    <property type="gene ID" value="AET2Gv21188000"/>
</dbReference>
<protein>
    <recommendedName>
        <fullName evidence="2">Phospholipase/carboxylesterase/thioesterase domain-containing protein</fullName>
    </recommendedName>
</protein>
<keyword evidence="4" id="KW-1185">Reference proteome</keyword>
<name>A0A453DCP4_AEGTS</name>
<dbReference type="PANTHER" id="PTHR10655:SF57">
    <property type="entry name" value="INACTIVE CARBOXYLESTERASE OS04G0669700-RELATED"/>
    <property type="match status" value="1"/>
</dbReference>
<reference evidence="4" key="2">
    <citation type="journal article" date="2017" name="Nat. Plants">
        <title>The Aegilops tauschii genome reveals multiple impacts of transposons.</title>
        <authorList>
            <person name="Zhao G."/>
            <person name="Zou C."/>
            <person name="Li K."/>
            <person name="Wang K."/>
            <person name="Li T."/>
            <person name="Gao L."/>
            <person name="Zhang X."/>
            <person name="Wang H."/>
            <person name="Yang Z."/>
            <person name="Liu X."/>
            <person name="Jiang W."/>
            <person name="Mao L."/>
            <person name="Kong X."/>
            <person name="Jiao Y."/>
            <person name="Jia J."/>
        </authorList>
    </citation>
    <scope>NUCLEOTIDE SEQUENCE [LARGE SCALE GENOMIC DNA]</scope>
    <source>
        <strain evidence="4">cv. AL8/78</strain>
    </source>
</reference>
<proteinExistence type="inferred from homology"/>
<dbReference type="GO" id="GO:0052689">
    <property type="term" value="F:carboxylic ester hydrolase activity"/>
    <property type="evidence" value="ECO:0007669"/>
    <property type="project" value="TreeGrafter"/>
</dbReference>
<dbReference type="Gramene" id="AET2Gv21188000.4">
    <property type="protein sequence ID" value="AET2Gv21188000.4"/>
    <property type="gene ID" value="AET2Gv21188000"/>
</dbReference>
<evidence type="ECO:0000313" key="3">
    <source>
        <dbReference type="EnsemblPlants" id="AET2Gv21188000.4"/>
    </source>
</evidence>
<accession>A0A453DCP4</accession>
<dbReference type="PANTHER" id="PTHR10655">
    <property type="entry name" value="LYSOPHOSPHOLIPASE-RELATED"/>
    <property type="match status" value="1"/>
</dbReference>
<reference evidence="3" key="3">
    <citation type="journal article" date="2017" name="Nature">
        <title>Genome sequence of the progenitor of the wheat D genome Aegilops tauschii.</title>
        <authorList>
            <person name="Luo M.C."/>
            <person name="Gu Y.Q."/>
            <person name="Puiu D."/>
            <person name="Wang H."/>
            <person name="Twardziok S.O."/>
            <person name="Deal K.R."/>
            <person name="Huo N."/>
            <person name="Zhu T."/>
            <person name="Wang L."/>
            <person name="Wang Y."/>
            <person name="McGuire P.E."/>
            <person name="Liu S."/>
            <person name="Long H."/>
            <person name="Ramasamy R.K."/>
            <person name="Rodriguez J.C."/>
            <person name="Van S.L."/>
            <person name="Yuan L."/>
            <person name="Wang Z."/>
            <person name="Xia Z."/>
            <person name="Xiao L."/>
            <person name="Anderson O.D."/>
            <person name="Ouyang S."/>
            <person name="Liang Y."/>
            <person name="Zimin A.V."/>
            <person name="Pertea G."/>
            <person name="Qi P."/>
            <person name="Bennetzen J.L."/>
            <person name="Dai X."/>
            <person name="Dawson M.W."/>
            <person name="Muller H.G."/>
            <person name="Kugler K."/>
            <person name="Rivarola-Duarte L."/>
            <person name="Spannagl M."/>
            <person name="Mayer K.F.X."/>
            <person name="Lu F.H."/>
            <person name="Bevan M.W."/>
            <person name="Leroy P."/>
            <person name="Li P."/>
            <person name="You F.M."/>
            <person name="Sun Q."/>
            <person name="Liu Z."/>
            <person name="Lyons E."/>
            <person name="Wicker T."/>
            <person name="Salzberg S.L."/>
            <person name="Devos K.M."/>
            <person name="Dvorak J."/>
        </authorList>
    </citation>
    <scope>NUCLEOTIDE SEQUENCE [LARGE SCALE GENOMIC DNA]</scope>
    <source>
        <strain evidence="3">cv. AL8/78</strain>
    </source>
</reference>
<dbReference type="Gramene" id="AET2Gv21188000.1">
    <property type="protein sequence ID" value="AET2Gv21188000.1"/>
    <property type="gene ID" value="AET2Gv21188000"/>
</dbReference>
<dbReference type="InterPro" id="IPR050565">
    <property type="entry name" value="LYPA1-2/EST-like"/>
</dbReference>
<dbReference type="SUPFAM" id="SSF53474">
    <property type="entry name" value="alpha/beta-Hydrolases"/>
    <property type="match status" value="1"/>
</dbReference>
<reference evidence="4" key="1">
    <citation type="journal article" date="2014" name="Science">
        <title>Ancient hybridizations among the ancestral genomes of bread wheat.</title>
        <authorList>
            <consortium name="International Wheat Genome Sequencing Consortium,"/>
            <person name="Marcussen T."/>
            <person name="Sandve S.R."/>
            <person name="Heier L."/>
            <person name="Spannagl M."/>
            <person name="Pfeifer M."/>
            <person name="Jakobsen K.S."/>
            <person name="Wulff B.B."/>
            <person name="Steuernagel B."/>
            <person name="Mayer K.F."/>
            <person name="Olsen O.A."/>
        </authorList>
    </citation>
    <scope>NUCLEOTIDE SEQUENCE [LARGE SCALE GENOMIC DNA]</scope>
    <source>
        <strain evidence="4">cv. AL8/78</strain>
    </source>
</reference>
<dbReference type="EnsemblPlants" id="AET2Gv21188000.1">
    <property type="protein sequence ID" value="AET2Gv21188000.1"/>
    <property type="gene ID" value="AET2Gv21188000"/>
</dbReference>
<evidence type="ECO:0000259" key="2">
    <source>
        <dbReference type="Pfam" id="PF02230"/>
    </source>
</evidence>
<dbReference type="GO" id="GO:0008474">
    <property type="term" value="F:palmitoyl-(protein) hydrolase activity"/>
    <property type="evidence" value="ECO:0007669"/>
    <property type="project" value="TreeGrafter"/>
</dbReference>
<comment type="similarity">
    <text evidence="1">Belongs to the AB hydrolase superfamily. AB hydrolase 2 family.</text>
</comment>
<dbReference type="Gene3D" id="3.40.50.1820">
    <property type="entry name" value="alpha/beta hydrolase"/>
    <property type="match status" value="1"/>
</dbReference>
<dbReference type="InterPro" id="IPR003140">
    <property type="entry name" value="PLipase/COase/thioEstase"/>
</dbReference>
<evidence type="ECO:0000313" key="4">
    <source>
        <dbReference type="Proteomes" id="UP000015105"/>
    </source>
</evidence>
<organism evidence="3 4">
    <name type="scientific">Aegilops tauschii subsp. strangulata</name>
    <name type="common">Goatgrass</name>
    <dbReference type="NCBI Taxonomy" id="200361"/>
    <lineage>
        <taxon>Eukaryota</taxon>
        <taxon>Viridiplantae</taxon>
        <taxon>Streptophyta</taxon>
        <taxon>Embryophyta</taxon>
        <taxon>Tracheophyta</taxon>
        <taxon>Spermatophyta</taxon>
        <taxon>Magnoliopsida</taxon>
        <taxon>Liliopsida</taxon>
        <taxon>Poales</taxon>
        <taxon>Poaceae</taxon>
        <taxon>BOP clade</taxon>
        <taxon>Pooideae</taxon>
        <taxon>Triticodae</taxon>
        <taxon>Triticeae</taxon>
        <taxon>Triticinae</taxon>
        <taxon>Aegilops</taxon>
    </lineage>
</organism>